<dbReference type="SUPFAM" id="SSF50331">
    <property type="entry name" value="MOP-like"/>
    <property type="match status" value="1"/>
</dbReference>
<organism evidence="6 7">
    <name type="scientific">Chroococcidiopsis cubana SAG 39.79</name>
    <dbReference type="NCBI Taxonomy" id="388085"/>
    <lineage>
        <taxon>Bacteria</taxon>
        <taxon>Bacillati</taxon>
        <taxon>Cyanobacteriota</taxon>
        <taxon>Cyanophyceae</taxon>
        <taxon>Chroococcidiopsidales</taxon>
        <taxon>Chroococcidiopsidaceae</taxon>
        <taxon>Chroococcidiopsis</taxon>
    </lineage>
</organism>
<dbReference type="InterPro" id="IPR017871">
    <property type="entry name" value="ABC_transporter-like_CS"/>
</dbReference>
<dbReference type="PANTHER" id="PTHR42781">
    <property type="entry name" value="SPERMIDINE/PUTRESCINE IMPORT ATP-BINDING PROTEIN POTA"/>
    <property type="match status" value="1"/>
</dbReference>
<keyword evidence="3" id="KW-0547">Nucleotide-binding</keyword>
<dbReference type="GO" id="GO:0005524">
    <property type="term" value="F:ATP binding"/>
    <property type="evidence" value="ECO:0007669"/>
    <property type="project" value="UniProtKB-KW"/>
</dbReference>
<dbReference type="Gene3D" id="2.40.50.100">
    <property type="match status" value="1"/>
</dbReference>
<dbReference type="SMART" id="SM00382">
    <property type="entry name" value="AAA"/>
    <property type="match status" value="1"/>
</dbReference>
<evidence type="ECO:0000313" key="7">
    <source>
        <dbReference type="Proteomes" id="UP000282574"/>
    </source>
</evidence>
<accession>A0AB37UGE0</accession>
<dbReference type="InterPro" id="IPR008995">
    <property type="entry name" value="Mo/tungstate-bd_C_term_dom"/>
</dbReference>
<gene>
    <name evidence="6" type="primary">potA</name>
    <name evidence="6" type="ORF">DSM107010_44070</name>
</gene>
<dbReference type="PROSITE" id="PS00211">
    <property type="entry name" value="ABC_TRANSPORTER_1"/>
    <property type="match status" value="1"/>
</dbReference>
<sequence length="357" mass="39330">MIQVALENVSKIYGKVQAVQSVSLDVQQGEFFTLLGASGSGKTTLLRLIGGFETPDTGCIYIGGKDVSRLPAYKRNVHTVFQDYALFPHLSVFENVGYALQAKRSPVAEISQRVTEALKLVQLAEMAQRLPAQLSGGQKQRVALARAIVDRPDVLLLDEPLSALDAKIRMELRQELKQLQRQTGISFIYITHDQEEALALSDRIAILKSGKLLQVGTPLEVYEQPADLYVAEFIGRANFLDGMLLSVDGNRGRVQIGETAVVEGTVVEGTTAAISPGNAVRLVVRPENICLNHANIGHATTIIQSQYLGYATSYLVQAIGLNFHVMELRRRGTSPYKEGERVFISWEWMEALIFSTN</sequence>
<dbReference type="AlphaFoldDB" id="A0AB37UGE0"/>
<dbReference type="GO" id="GO:0022857">
    <property type="term" value="F:transmembrane transporter activity"/>
    <property type="evidence" value="ECO:0007669"/>
    <property type="project" value="InterPro"/>
</dbReference>
<dbReference type="SUPFAM" id="SSF52540">
    <property type="entry name" value="P-loop containing nucleoside triphosphate hydrolases"/>
    <property type="match status" value="1"/>
</dbReference>
<name>A0AB37UGE0_9CYAN</name>
<comment type="caution">
    <text evidence="6">The sequence shown here is derived from an EMBL/GenBank/DDBJ whole genome shotgun (WGS) entry which is preliminary data.</text>
</comment>
<dbReference type="PANTHER" id="PTHR42781:SF4">
    <property type="entry name" value="SPERMIDINE_PUTRESCINE IMPORT ATP-BINDING PROTEIN POTA"/>
    <property type="match status" value="1"/>
</dbReference>
<dbReference type="InterPro" id="IPR013611">
    <property type="entry name" value="Transp-assoc_OB_typ2"/>
</dbReference>
<dbReference type="Proteomes" id="UP000282574">
    <property type="component" value="Unassembled WGS sequence"/>
</dbReference>
<dbReference type="Pfam" id="PF08402">
    <property type="entry name" value="TOBE_2"/>
    <property type="match status" value="1"/>
</dbReference>
<feature type="domain" description="ABC transporter" evidence="5">
    <location>
        <begin position="4"/>
        <end position="234"/>
    </location>
</feature>
<dbReference type="GO" id="GO:0016887">
    <property type="term" value="F:ATP hydrolysis activity"/>
    <property type="evidence" value="ECO:0007669"/>
    <property type="project" value="InterPro"/>
</dbReference>
<dbReference type="Gene3D" id="3.40.50.300">
    <property type="entry name" value="P-loop containing nucleotide triphosphate hydrolases"/>
    <property type="match status" value="1"/>
</dbReference>
<reference evidence="6 7" key="1">
    <citation type="journal article" date="2019" name="Genome Biol. Evol.">
        <title>Day and night: Metabolic profiles and evolutionary relationships of six axenic non-marine cyanobacteria.</title>
        <authorList>
            <person name="Will S.E."/>
            <person name="Henke P."/>
            <person name="Boedeker C."/>
            <person name="Huang S."/>
            <person name="Brinkmann H."/>
            <person name="Rohde M."/>
            <person name="Jarek M."/>
            <person name="Friedl T."/>
            <person name="Seufert S."/>
            <person name="Schumacher M."/>
            <person name="Overmann J."/>
            <person name="Neumann-Schaal M."/>
            <person name="Petersen J."/>
        </authorList>
    </citation>
    <scope>NUCLEOTIDE SEQUENCE [LARGE SCALE GENOMIC DNA]</scope>
    <source>
        <strain evidence="6 7">SAG 39.79</strain>
    </source>
</reference>
<evidence type="ECO:0000313" key="6">
    <source>
        <dbReference type="EMBL" id="RUT09475.1"/>
    </source>
</evidence>
<dbReference type="InterPro" id="IPR050093">
    <property type="entry name" value="ABC_SmlMolc_Importer"/>
</dbReference>
<dbReference type="GO" id="GO:0043190">
    <property type="term" value="C:ATP-binding cassette (ABC) transporter complex"/>
    <property type="evidence" value="ECO:0007669"/>
    <property type="project" value="InterPro"/>
</dbReference>
<protein>
    <submittedName>
        <fullName evidence="6">Spermidine/putrescine import ATP-binding protein PotA</fullName>
    </submittedName>
</protein>
<comment type="subcellular location">
    <subcellularLocation>
        <location evidence="1">Cell inner membrane</location>
        <topology evidence="1">Peripheral membrane protein</topology>
    </subcellularLocation>
</comment>
<evidence type="ECO:0000256" key="3">
    <source>
        <dbReference type="ARBA" id="ARBA00022741"/>
    </source>
</evidence>
<dbReference type="PROSITE" id="PS50893">
    <property type="entry name" value="ABC_TRANSPORTER_2"/>
    <property type="match status" value="1"/>
</dbReference>
<evidence type="ECO:0000256" key="1">
    <source>
        <dbReference type="ARBA" id="ARBA00004417"/>
    </source>
</evidence>
<dbReference type="InterPro" id="IPR027417">
    <property type="entry name" value="P-loop_NTPase"/>
</dbReference>
<evidence type="ECO:0000256" key="4">
    <source>
        <dbReference type="ARBA" id="ARBA00022840"/>
    </source>
</evidence>
<dbReference type="RefSeq" id="WP_106167455.1">
    <property type="nucleotide sequence ID" value="NZ_JAVKZF010000002.1"/>
</dbReference>
<keyword evidence="2" id="KW-0813">Transport</keyword>
<dbReference type="EMBL" id="RSCK01000045">
    <property type="protein sequence ID" value="RUT09475.1"/>
    <property type="molecule type" value="Genomic_DNA"/>
</dbReference>
<evidence type="ECO:0000259" key="5">
    <source>
        <dbReference type="PROSITE" id="PS50893"/>
    </source>
</evidence>
<dbReference type="Pfam" id="PF00005">
    <property type="entry name" value="ABC_tran"/>
    <property type="match status" value="1"/>
</dbReference>
<dbReference type="InterPro" id="IPR003593">
    <property type="entry name" value="AAA+_ATPase"/>
</dbReference>
<dbReference type="InterPro" id="IPR003439">
    <property type="entry name" value="ABC_transporter-like_ATP-bd"/>
</dbReference>
<proteinExistence type="predicted"/>
<keyword evidence="7" id="KW-1185">Reference proteome</keyword>
<evidence type="ECO:0000256" key="2">
    <source>
        <dbReference type="ARBA" id="ARBA00022448"/>
    </source>
</evidence>
<keyword evidence="4 6" id="KW-0067">ATP-binding</keyword>
<dbReference type="FunFam" id="3.40.50.300:FF:000133">
    <property type="entry name" value="Spermidine/putrescine import ATP-binding protein PotA"/>
    <property type="match status" value="1"/>
</dbReference>